<organism evidence="16 17">
    <name type="scientific">Pseudoalteromonas piscicida</name>
    <dbReference type="NCBI Taxonomy" id="43662"/>
    <lineage>
        <taxon>Bacteria</taxon>
        <taxon>Pseudomonadati</taxon>
        <taxon>Pseudomonadota</taxon>
        <taxon>Gammaproteobacteria</taxon>
        <taxon>Alteromonadales</taxon>
        <taxon>Pseudoalteromonadaceae</taxon>
        <taxon>Pseudoalteromonas</taxon>
    </lineage>
</organism>
<comment type="subunit">
    <text evidence="13">Homodimer.</text>
</comment>
<evidence type="ECO:0000256" key="10">
    <source>
        <dbReference type="ARBA" id="ARBA00022917"/>
    </source>
</evidence>
<dbReference type="InterPro" id="IPR006195">
    <property type="entry name" value="aa-tRNA-synth_II"/>
</dbReference>
<keyword evidence="8 13" id="KW-0067">ATP-binding</keyword>
<evidence type="ECO:0000256" key="5">
    <source>
        <dbReference type="ARBA" id="ARBA00022723"/>
    </source>
</evidence>
<dbReference type="Gene3D" id="3.30.930.10">
    <property type="entry name" value="Bira Bifunctional Protein, Domain 2"/>
    <property type="match status" value="1"/>
</dbReference>
<proteinExistence type="inferred from homology"/>
<dbReference type="InterPro" id="IPR002314">
    <property type="entry name" value="aa-tRNA-synt_IIb"/>
</dbReference>
<dbReference type="InterPro" id="IPR002320">
    <property type="entry name" value="Thr-tRNA-ligase_IIa"/>
</dbReference>
<dbReference type="RefSeq" id="WP_099643229.1">
    <property type="nucleotide sequence ID" value="NZ_JAQPZX010000032.1"/>
</dbReference>
<keyword evidence="10 13" id="KW-0648">Protein biosynthesis</keyword>
<comment type="caution">
    <text evidence="16">The sequence shown here is derived from an EMBL/GenBank/DDBJ whole genome shotgun (WGS) entry which is preliminary data.</text>
</comment>
<dbReference type="FunFam" id="3.10.20.30:FF:000005">
    <property type="entry name" value="Threonine--tRNA ligase"/>
    <property type="match status" value="1"/>
</dbReference>
<dbReference type="SUPFAM" id="SSF55681">
    <property type="entry name" value="Class II aaRS and biotin synthetases"/>
    <property type="match status" value="1"/>
</dbReference>
<dbReference type="EMBL" id="NKHF01000079">
    <property type="protein sequence ID" value="PCK30509.1"/>
    <property type="molecule type" value="Genomic_DNA"/>
</dbReference>
<dbReference type="PANTHER" id="PTHR11451">
    <property type="entry name" value="THREONINE-TRNA LIGASE"/>
    <property type="match status" value="1"/>
</dbReference>
<keyword evidence="9 13" id="KW-0694">RNA-binding</keyword>
<keyword evidence="2 13" id="KW-0963">Cytoplasm</keyword>
<name>A0A2A5JMF3_PSEO7</name>
<keyword evidence="4 13" id="KW-0436">Ligase</keyword>
<accession>A0A2A5JMF3</accession>
<feature type="binding site" evidence="13">
    <location>
        <position position="334"/>
    </location>
    <ligand>
        <name>Zn(2+)</name>
        <dbReference type="ChEBI" id="CHEBI:29105"/>
        <note>catalytic</note>
    </ligand>
</feature>
<dbReference type="HAMAP" id="MF_00184">
    <property type="entry name" value="Thr_tRNA_synth"/>
    <property type="match status" value="1"/>
</dbReference>
<dbReference type="InterPro" id="IPR036621">
    <property type="entry name" value="Anticodon-bd_dom_sf"/>
</dbReference>
<evidence type="ECO:0000313" key="17">
    <source>
        <dbReference type="Proteomes" id="UP000228621"/>
    </source>
</evidence>
<reference evidence="17" key="1">
    <citation type="journal article" date="2019" name="Genome Announc.">
        <title>Draft Genome Sequence of Pseudoalteromonas piscicida Strain 36Y ROTHPW, an Hypersaline Seawater Isolate from the South Coast of Sonora, Mexico.</title>
        <authorList>
            <person name="Sanchez-Diaz R."/>
            <person name="Molina-Garza Z.J."/>
            <person name="Cruz-Suarez L.E."/>
            <person name="Selvin J."/>
            <person name="Kiran G.S."/>
            <person name="Ibarra-Gamez J.C."/>
            <person name="Gomez-Gil B."/>
            <person name="Galaviz-Silva L."/>
        </authorList>
    </citation>
    <scope>NUCLEOTIDE SEQUENCE [LARGE SCALE GENOMIC DNA]</scope>
    <source>
        <strain evidence="17">36Y_RITHPW</strain>
    </source>
</reference>
<evidence type="ECO:0000256" key="9">
    <source>
        <dbReference type="ARBA" id="ARBA00022884"/>
    </source>
</evidence>
<keyword evidence="3 13" id="KW-0820">tRNA-binding</keyword>
<keyword evidence="7 13" id="KW-0862">Zinc</keyword>
<dbReference type="InterPro" id="IPR018163">
    <property type="entry name" value="Thr/Ala-tRNA-synth_IIc_edit"/>
</dbReference>
<dbReference type="InterPro" id="IPR004154">
    <property type="entry name" value="Anticodon-bd"/>
</dbReference>
<evidence type="ECO:0000256" key="7">
    <source>
        <dbReference type="ARBA" id="ARBA00022833"/>
    </source>
</evidence>
<dbReference type="Pfam" id="PF02824">
    <property type="entry name" value="TGS"/>
    <property type="match status" value="1"/>
</dbReference>
<dbReference type="FunFam" id="3.30.980.10:FF:000005">
    <property type="entry name" value="Threonyl-tRNA synthetase, mitochondrial"/>
    <property type="match status" value="1"/>
</dbReference>
<dbReference type="InterPro" id="IPR045864">
    <property type="entry name" value="aa-tRNA-synth_II/BPL/LPL"/>
</dbReference>
<dbReference type="FunFam" id="3.30.54.20:FF:000002">
    <property type="entry name" value="Threonine--tRNA ligase"/>
    <property type="match status" value="1"/>
</dbReference>
<dbReference type="GO" id="GO:0000049">
    <property type="term" value="F:tRNA binding"/>
    <property type="evidence" value="ECO:0007669"/>
    <property type="project" value="UniProtKB-KW"/>
</dbReference>
<dbReference type="Gene3D" id="3.40.50.800">
    <property type="entry name" value="Anticodon-binding domain"/>
    <property type="match status" value="1"/>
</dbReference>
<dbReference type="InterPro" id="IPR004095">
    <property type="entry name" value="TGS"/>
</dbReference>
<dbReference type="Gene3D" id="3.30.980.10">
    <property type="entry name" value="Threonyl-trna Synthetase, Chain A, domain 2"/>
    <property type="match status" value="1"/>
</dbReference>
<dbReference type="GO" id="GO:0004829">
    <property type="term" value="F:threonine-tRNA ligase activity"/>
    <property type="evidence" value="ECO:0007669"/>
    <property type="project" value="UniProtKB-UniRule"/>
</dbReference>
<evidence type="ECO:0000256" key="1">
    <source>
        <dbReference type="ARBA" id="ARBA00008226"/>
    </source>
</evidence>
<dbReference type="GO" id="GO:0005829">
    <property type="term" value="C:cytosol"/>
    <property type="evidence" value="ECO:0007669"/>
    <property type="project" value="TreeGrafter"/>
</dbReference>
<dbReference type="Pfam" id="PF07973">
    <property type="entry name" value="tRNA_SAD"/>
    <property type="match status" value="1"/>
</dbReference>
<evidence type="ECO:0000259" key="15">
    <source>
        <dbReference type="PROSITE" id="PS51880"/>
    </source>
</evidence>
<sequence>MPVITLPDGSQRIFENPVTTLEVAQDIGPGLAKATIAGRVNGVRVDACDIIESDSALEIITAKDDDGLEIIRHSCAHLIGHAVKQLFPEAKMAIGPTIDNGFYYDVDLDHSLTQEDLEAIEKRMLELAKTNYDVVKKKVSWQEARDAFEARGETYKMEILDENIAKDDRPGLYHHEEYVDMCRGPHVPNMKFCQHFKIMKVAGAYWRGNSENKMLQRIYGTAWADKKQLKAYLKRLEEAEKRDHRKIGKALDLWHWQEEAPGMVFWHNDGWSIYRELEDFVREKLREYQYEEVKGPLMMDRGLWEKSGHWDKYSDAMFTTESEKREYAIKPMNCPGHVQIFNQGLKSYRDLPLRMAEFGCCHRNEPSGALHGLMRVRGFTQDDAHVFCTEEQIMDEVSACIKMVYDTYSTFGFEKIVVKLSTRPEKRIGEDEMWDKAEAALADALKANDIEFEYLPGEGAFYGPKIEFTLYDCLERAWQCGTVQLDFALPGRLGATYVAENNERKTPVMIHRAILGSLERFIGILTEEYAGQFPTWLAPKQVVIMNITDKQADYVHEVVQKLNKLGIRACADLRNEKIGFKIREHTLKRIPYLLVVGDKEVEQQEVAVRTRTGEDLGKFSVDDFIAKVSEEIKNRL</sequence>
<evidence type="ECO:0000256" key="11">
    <source>
        <dbReference type="ARBA" id="ARBA00023146"/>
    </source>
</evidence>
<dbReference type="CDD" id="cd00860">
    <property type="entry name" value="ThrRS_anticodon"/>
    <property type="match status" value="1"/>
</dbReference>
<keyword evidence="5 13" id="KW-0479">Metal-binding</keyword>
<comment type="similarity">
    <text evidence="1 13">Belongs to the class-II aminoacyl-tRNA synthetase family.</text>
</comment>
<evidence type="ECO:0000256" key="2">
    <source>
        <dbReference type="ARBA" id="ARBA00022490"/>
    </source>
</evidence>
<dbReference type="FunFam" id="3.30.930.10:FF:000002">
    <property type="entry name" value="Threonine--tRNA ligase"/>
    <property type="match status" value="1"/>
</dbReference>
<dbReference type="OrthoDB" id="9802304at2"/>
<comment type="subcellular location">
    <subcellularLocation>
        <location evidence="13">Cytoplasm</location>
    </subcellularLocation>
</comment>
<gene>
    <name evidence="13" type="primary">thrS</name>
    <name evidence="16" type="ORF">CEX98_17025</name>
</gene>
<dbReference type="InterPro" id="IPR047246">
    <property type="entry name" value="ThrRS_anticodon"/>
</dbReference>
<keyword evidence="17" id="KW-1185">Reference proteome</keyword>
<dbReference type="SUPFAM" id="SSF52954">
    <property type="entry name" value="Class II aaRS ABD-related"/>
    <property type="match status" value="1"/>
</dbReference>
<dbReference type="SMART" id="SM00863">
    <property type="entry name" value="tRNA_SAD"/>
    <property type="match status" value="1"/>
</dbReference>
<feature type="domain" description="TGS" evidence="15">
    <location>
        <begin position="1"/>
        <end position="61"/>
    </location>
</feature>
<dbReference type="InterPro" id="IPR012947">
    <property type="entry name" value="tRNA_SAD"/>
</dbReference>
<dbReference type="Gene3D" id="3.30.54.20">
    <property type="match status" value="1"/>
</dbReference>
<evidence type="ECO:0000256" key="4">
    <source>
        <dbReference type="ARBA" id="ARBA00022598"/>
    </source>
</evidence>
<protein>
    <recommendedName>
        <fullName evidence="13">Threonine--tRNA ligase</fullName>
        <ecNumber evidence="13">6.1.1.3</ecNumber>
    </recommendedName>
    <alternativeName>
        <fullName evidence="13">Threonyl-tRNA synthetase</fullName>
        <shortName evidence="13">ThrRS</shortName>
    </alternativeName>
</protein>
<evidence type="ECO:0000256" key="8">
    <source>
        <dbReference type="ARBA" id="ARBA00022840"/>
    </source>
</evidence>
<dbReference type="AlphaFoldDB" id="A0A2A5JMF3"/>
<dbReference type="PROSITE" id="PS51880">
    <property type="entry name" value="TGS"/>
    <property type="match status" value="1"/>
</dbReference>
<keyword evidence="6 13" id="KW-0547">Nucleotide-binding</keyword>
<feature type="domain" description="Aminoacyl-transfer RNA synthetases class-II family profile" evidence="14">
    <location>
        <begin position="243"/>
        <end position="534"/>
    </location>
</feature>
<dbReference type="CDD" id="cd00771">
    <property type="entry name" value="ThrRS_core"/>
    <property type="match status" value="1"/>
</dbReference>
<feature type="binding site" evidence="13">
    <location>
        <position position="511"/>
    </location>
    <ligand>
        <name>Zn(2+)</name>
        <dbReference type="ChEBI" id="CHEBI:29105"/>
        <note>catalytic</note>
    </ligand>
</feature>
<dbReference type="PROSITE" id="PS50862">
    <property type="entry name" value="AA_TRNA_LIGASE_II"/>
    <property type="match status" value="1"/>
</dbReference>
<dbReference type="Pfam" id="PF03129">
    <property type="entry name" value="HGTP_anticodon"/>
    <property type="match status" value="1"/>
</dbReference>
<dbReference type="EC" id="6.1.1.3" evidence="13"/>
<dbReference type="SUPFAM" id="SSF55186">
    <property type="entry name" value="ThrRS/AlaRS common domain"/>
    <property type="match status" value="1"/>
</dbReference>
<evidence type="ECO:0000313" key="16">
    <source>
        <dbReference type="EMBL" id="PCK30509.1"/>
    </source>
</evidence>
<evidence type="ECO:0000256" key="3">
    <source>
        <dbReference type="ARBA" id="ARBA00022555"/>
    </source>
</evidence>
<dbReference type="GO" id="GO:0046872">
    <property type="term" value="F:metal ion binding"/>
    <property type="evidence" value="ECO:0007669"/>
    <property type="project" value="UniProtKB-KW"/>
</dbReference>
<keyword evidence="11 13" id="KW-0030">Aminoacyl-tRNA synthetase</keyword>
<dbReference type="InterPro" id="IPR012675">
    <property type="entry name" value="Beta-grasp_dom_sf"/>
</dbReference>
<comment type="catalytic activity">
    <reaction evidence="12 13">
        <text>tRNA(Thr) + L-threonine + ATP = L-threonyl-tRNA(Thr) + AMP + diphosphate + H(+)</text>
        <dbReference type="Rhea" id="RHEA:24624"/>
        <dbReference type="Rhea" id="RHEA-COMP:9670"/>
        <dbReference type="Rhea" id="RHEA-COMP:9704"/>
        <dbReference type="ChEBI" id="CHEBI:15378"/>
        <dbReference type="ChEBI" id="CHEBI:30616"/>
        <dbReference type="ChEBI" id="CHEBI:33019"/>
        <dbReference type="ChEBI" id="CHEBI:57926"/>
        <dbReference type="ChEBI" id="CHEBI:78442"/>
        <dbReference type="ChEBI" id="CHEBI:78534"/>
        <dbReference type="ChEBI" id="CHEBI:456215"/>
        <dbReference type="EC" id="6.1.1.3"/>
    </reaction>
</comment>
<evidence type="ECO:0000259" key="14">
    <source>
        <dbReference type="PROSITE" id="PS50862"/>
    </source>
</evidence>
<feature type="binding site" evidence="13">
    <location>
        <position position="385"/>
    </location>
    <ligand>
        <name>Zn(2+)</name>
        <dbReference type="ChEBI" id="CHEBI:29105"/>
        <note>catalytic</note>
    </ligand>
</feature>
<comment type="cofactor">
    <cofactor evidence="13">
        <name>Zn(2+)</name>
        <dbReference type="ChEBI" id="CHEBI:29105"/>
    </cofactor>
    <text evidence="13">Binds 1 zinc ion per subunit.</text>
</comment>
<dbReference type="PANTHER" id="PTHR11451:SF44">
    <property type="entry name" value="THREONINE--TRNA LIGASE, CHLOROPLASTIC_MITOCHONDRIAL 2"/>
    <property type="match status" value="1"/>
</dbReference>
<dbReference type="GO" id="GO:0005524">
    <property type="term" value="F:ATP binding"/>
    <property type="evidence" value="ECO:0007669"/>
    <property type="project" value="UniProtKB-UniRule"/>
</dbReference>
<dbReference type="Gene3D" id="3.10.20.30">
    <property type="match status" value="1"/>
</dbReference>
<evidence type="ECO:0000256" key="12">
    <source>
        <dbReference type="ARBA" id="ARBA00049515"/>
    </source>
</evidence>
<dbReference type="InterPro" id="IPR012676">
    <property type="entry name" value="TGS-like"/>
</dbReference>
<dbReference type="Pfam" id="PF00587">
    <property type="entry name" value="tRNA-synt_2b"/>
    <property type="match status" value="1"/>
</dbReference>
<dbReference type="CDD" id="cd01667">
    <property type="entry name" value="TGS_ThrRS"/>
    <property type="match status" value="1"/>
</dbReference>
<feature type="region of interest" description="Catalytic" evidence="13">
    <location>
        <begin position="243"/>
        <end position="534"/>
    </location>
</feature>
<dbReference type="GO" id="GO:0006435">
    <property type="term" value="P:threonyl-tRNA aminoacylation"/>
    <property type="evidence" value="ECO:0007669"/>
    <property type="project" value="UniProtKB-UniRule"/>
</dbReference>
<dbReference type="Proteomes" id="UP000228621">
    <property type="component" value="Unassembled WGS sequence"/>
</dbReference>
<dbReference type="SUPFAM" id="SSF81271">
    <property type="entry name" value="TGS-like"/>
    <property type="match status" value="1"/>
</dbReference>
<dbReference type="FunFam" id="3.40.50.800:FF:000001">
    <property type="entry name" value="Threonine--tRNA ligase"/>
    <property type="match status" value="1"/>
</dbReference>
<dbReference type="PRINTS" id="PR01047">
    <property type="entry name" value="TRNASYNTHTHR"/>
</dbReference>
<dbReference type="NCBIfam" id="TIGR00418">
    <property type="entry name" value="thrS"/>
    <property type="match status" value="1"/>
</dbReference>
<evidence type="ECO:0000256" key="13">
    <source>
        <dbReference type="HAMAP-Rule" id="MF_00184"/>
    </source>
</evidence>
<evidence type="ECO:0000256" key="6">
    <source>
        <dbReference type="ARBA" id="ARBA00022741"/>
    </source>
</evidence>
<dbReference type="InterPro" id="IPR033728">
    <property type="entry name" value="ThrRS_core"/>
</dbReference>